<dbReference type="EMBL" id="MN739826">
    <property type="protein sequence ID" value="QHT27686.1"/>
    <property type="molecule type" value="Genomic_DNA"/>
</dbReference>
<proteinExistence type="predicted"/>
<evidence type="ECO:0000259" key="1">
    <source>
        <dbReference type="Pfam" id="PF13403"/>
    </source>
</evidence>
<evidence type="ECO:0000313" key="2">
    <source>
        <dbReference type="EMBL" id="QHT27686.1"/>
    </source>
</evidence>
<dbReference type="InterPro" id="IPR028992">
    <property type="entry name" value="Hedgehog/Intein_dom"/>
</dbReference>
<sequence length="222" mass="25227">MSFFSILNNSSFTNNDFIEQNLNTDFFDSIGGKIILGGNTFTITPKPIPPVPPTPPVPPSPKPPVPISDICFPAKTPIRTNQGIIAIDEINPNIHTIKNKKIEAITKTITLEKYLVCFDENSLGVNIPDQKTIISKNHLVYDKRTKKMLRANDFIQLYENVYKIPYKGEILYNVLMEEHDKLVVNNLICETLHPNNKIAKLYKKYITKSDTKIINKTIKQSK</sequence>
<feature type="domain" description="Hedgehog/Intein (Hint)" evidence="1">
    <location>
        <begin position="70"/>
        <end position="195"/>
    </location>
</feature>
<organism evidence="2">
    <name type="scientific">viral metagenome</name>
    <dbReference type="NCBI Taxonomy" id="1070528"/>
    <lineage>
        <taxon>unclassified sequences</taxon>
        <taxon>metagenomes</taxon>
        <taxon>organismal metagenomes</taxon>
    </lineage>
</organism>
<dbReference type="Pfam" id="PF13403">
    <property type="entry name" value="Hint_2"/>
    <property type="match status" value="1"/>
</dbReference>
<dbReference type="AlphaFoldDB" id="A0A6C0EET6"/>
<protein>
    <recommendedName>
        <fullName evidence="1">Hedgehog/Intein (Hint) domain-containing protein</fullName>
    </recommendedName>
</protein>
<accession>A0A6C0EET6</accession>
<reference evidence="2" key="1">
    <citation type="journal article" date="2020" name="Nature">
        <title>Giant virus diversity and host interactions through global metagenomics.</title>
        <authorList>
            <person name="Schulz F."/>
            <person name="Roux S."/>
            <person name="Paez-Espino D."/>
            <person name="Jungbluth S."/>
            <person name="Walsh D.A."/>
            <person name="Denef V.J."/>
            <person name="McMahon K.D."/>
            <person name="Konstantinidis K.T."/>
            <person name="Eloe-Fadrosh E.A."/>
            <person name="Kyrpides N.C."/>
            <person name="Woyke T."/>
        </authorList>
    </citation>
    <scope>NUCLEOTIDE SEQUENCE</scope>
    <source>
        <strain evidence="2">GVMAG-M-3300023179-33</strain>
    </source>
</reference>
<name>A0A6C0EET6_9ZZZZ</name>